<dbReference type="GO" id="GO:0005737">
    <property type="term" value="C:cytoplasm"/>
    <property type="evidence" value="ECO:0007669"/>
    <property type="project" value="UniProtKB-SubCell"/>
</dbReference>
<gene>
    <name evidence="3" type="primary">tmcAL</name>
    <name evidence="5" type="ORF">FTX54_009825</name>
</gene>
<dbReference type="OrthoDB" id="9769796at2"/>
<dbReference type="GO" id="GO:0000049">
    <property type="term" value="F:tRNA binding"/>
    <property type="evidence" value="ECO:0007669"/>
    <property type="project" value="UniProtKB-KW"/>
</dbReference>
<keyword evidence="3" id="KW-0820">tRNA-binding</keyword>
<comment type="catalytic activity">
    <reaction evidence="3">
        <text>cytidine(34) in elongator tRNA(Met) + acetate + ATP = N(4)-acetylcytidine(34) in elongator tRNA(Met) + AMP + diphosphate</text>
        <dbReference type="Rhea" id="RHEA:58144"/>
        <dbReference type="Rhea" id="RHEA-COMP:10693"/>
        <dbReference type="Rhea" id="RHEA-COMP:10694"/>
        <dbReference type="ChEBI" id="CHEBI:30089"/>
        <dbReference type="ChEBI" id="CHEBI:30616"/>
        <dbReference type="ChEBI" id="CHEBI:33019"/>
        <dbReference type="ChEBI" id="CHEBI:74900"/>
        <dbReference type="ChEBI" id="CHEBI:82748"/>
        <dbReference type="ChEBI" id="CHEBI:456215"/>
    </reaction>
</comment>
<organism evidence="5 6">
    <name type="scientific">Alkalicoccus halolimnae</name>
    <dbReference type="NCBI Taxonomy" id="1667239"/>
    <lineage>
        <taxon>Bacteria</taxon>
        <taxon>Bacillati</taxon>
        <taxon>Bacillota</taxon>
        <taxon>Bacilli</taxon>
        <taxon>Bacillales</taxon>
        <taxon>Bacillaceae</taxon>
        <taxon>Alkalicoccus</taxon>
    </lineage>
</organism>
<keyword evidence="3" id="KW-0067">ATP-binding</keyword>
<reference evidence="5 6" key="1">
    <citation type="submission" date="2024-01" db="EMBL/GenBank/DDBJ databases">
        <title>Complete Genome Sequence of Alkalicoccus halolimnae BZ-SZ-XJ29T, a Moderately Halophilic Bacterium Isolated from a Salt Lake.</title>
        <authorList>
            <person name="Zhao B."/>
        </authorList>
    </citation>
    <scope>NUCLEOTIDE SEQUENCE [LARGE SCALE GENOMIC DNA]</scope>
    <source>
        <strain evidence="5 6">BZ-SZ-XJ29</strain>
    </source>
</reference>
<dbReference type="Proteomes" id="UP000321816">
    <property type="component" value="Chromosome"/>
</dbReference>
<dbReference type="AlphaFoldDB" id="A0A5C7FM38"/>
<dbReference type="GO" id="GO:0016879">
    <property type="term" value="F:ligase activity, forming carbon-nitrogen bonds"/>
    <property type="evidence" value="ECO:0007669"/>
    <property type="project" value="UniProtKB-UniRule"/>
</dbReference>
<feature type="binding site" evidence="3">
    <location>
        <position position="162"/>
    </location>
    <ligand>
        <name>ATP</name>
        <dbReference type="ChEBI" id="CHEBI:30616"/>
    </ligand>
</feature>
<dbReference type="PANTHER" id="PTHR37825">
    <property type="entry name" value="TRNA(MET) CYTIDINE ACETATE LIGASE"/>
    <property type="match status" value="1"/>
</dbReference>
<dbReference type="SUPFAM" id="SSF52374">
    <property type="entry name" value="Nucleotidylyl transferase"/>
    <property type="match status" value="1"/>
</dbReference>
<sequence length="396" mass="44630">MRNLGLVVEYNPFHHGHSVHLKASKQKIRPDVTIAVMSGSFLQRGEPALTDKWTRAEMALAQGIDLVVELPYSYAVQKAEIFAEGAVALLSKLGVTDVCFGSESGEISPFHSTLQWMKKHEFHMSKAISSHLKEGKSYPRSFSDAASEIEDTPPEIDLSRPNNILGYHYVKAAEQYAITSHTIMREGAGYHDKEPASSSIASATALRMKLQEGAPISSLSAFTPAATVQLLTEYKQRFGLLHSWNDYYPFFQYKLFTSSASSLKEIYECEEGLENRLLRFRTAGSFDEFLEKMKTKRYTRTRLQRLMTHVLTGASKEEMINLAASPPESIRVLGMNRRGRSYLNKIKKDLDIPLVTRGAEQTTRSDNLSVKAADIHSLPLPSNKRIYEYQQKIKLE</sequence>
<feature type="binding site" evidence="3">
    <location>
        <begin position="7"/>
        <end position="20"/>
    </location>
    <ligand>
        <name>ATP</name>
        <dbReference type="ChEBI" id="CHEBI:30616"/>
    </ligand>
</feature>
<dbReference type="KEGG" id="ahal:FTX54_009825"/>
<evidence type="ECO:0000256" key="1">
    <source>
        <dbReference type="ARBA" id="ARBA00022598"/>
    </source>
</evidence>
<evidence type="ECO:0000256" key="3">
    <source>
        <dbReference type="HAMAP-Rule" id="MF_01539"/>
    </source>
</evidence>
<proteinExistence type="inferred from homology"/>
<dbReference type="EC" id="6.3.4.-" evidence="3"/>
<comment type="subcellular location">
    <subcellularLocation>
        <location evidence="3">Cytoplasm</location>
    </subcellularLocation>
</comment>
<keyword evidence="3" id="KW-0963">Cytoplasm</keyword>
<dbReference type="RefSeq" id="WP_147802422.1">
    <property type="nucleotide sequence ID" value="NZ_CP144914.1"/>
</dbReference>
<dbReference type="HAMAP" id="MF_01539">
    <property type="entry name" value="TmcAL"/>
    <property type="match status" value="1"/>
</dbReference>
<accession>A0A5C7FM38</accession>
<keyword evidence="3" id="KW-0694">RNA-binding</keyword>
<evidence type="ECO:0000256" key="4">
    <source>
        <dbReference type="SAM" id="MobiDB-lite"/>
    </source>
</evidence>
<dbReference type="Gene3D" id="3.40.50.620">
    <property type="entry name" value="HUPs"/>
    <property type="match status" value="1"/>
</dbReference>
<keyword evidence="3" id="KW-0547">Nucleotide-binding</keyword>
<feature type="region of interest" description="Disordered" evidence="4">
    <location>
        <begin position="136"/>
        <end position="155"/>
    </location>
</feature>
<comment type="similarity">
    <text evidence="3">Belongs to the TmcAL family.</text>
</comment>
<protein>
    <recommendedName>
        <fullName evidence="3">tRNA(Met) cytidine acetate ligase</fullName>
        <ecNumber evidence="3">6.3.4.-</ecNumber>
    </recommendedName>
</protein>
<dbReference type="InterPro" id="IPR014729">
    <property type="entry name" value="Rossmann-like_a/b/a_fold"/>
</dbReference>
<dbReference type="EMBL" id="CP144914">
    <property type="protein sequence ID" value="WWD78727.1"/>
    <property type="molecule type" value="Genomic_DNA"/>
</dbReference>
<evidence type="ECO:0000313" key="5">
    <source>
        <dbReference type="EMBL" id="WWD78727.1"/>
    </source>
</evidence>
<keyword evidence="2 3" id="KW-0819">tRNA processing</keyword>
<feature type="binding site" evidence="3">
    <location>
        <position position="185"/>
    </location>
    <ligand>
        <name>ATP</name>
        <dbReference type="ChEBI" id="CHEBI:30616"/>
    </ligand>
</feature>
<name>A0A5C7FM38_9BACI</name>
<evidence type="ECO:0000256" key="2">
    <source>
        <dbReference type="ARBA" id="ARBA00022694"/>
    </source>
</evidence>
<dbReference type="Pfam" id="PF05636">
    <property type="entry name" value="HIGH_NTase1"/>
    <property type="match status" value="1"/>
</dbReference>
<dbReference type="GO" id="GO:0006400">
    <property type="term" value="P:tRNA modification"/>
    <property type="evidence" value="ECO:0007669"/>
    <property type="project" value="UniProtKB-UniRule"/>
</dbReference>
<evidence type="ECO:0000313" key="6">
    <source>
        <dbReference type="Proteomes" id="UP000321816"/>
    </source>
</evidence>
<feature type="binding site" evidence="3">
    <location>
        <position position="101"/>
    </location>
    <ligand>
        <name>ATP</name>
        <dbReference type="ChEBI" id="CHEBI:30616"/>
    </ligand>
</feature>
<dbReference type="NCBIfam" id="NF010191">
    <property type="entry name" value="PRK13670.1"/>
    <property type="match status" value="1"/>
</dbReference>
<dbReference type="GO" id="GO:0005524">
    <property type="term" value="F:ATP binding"/>
    <property type="evidence" value="ECO:0007669"/>
    <property type="project" value="UniProtKB-KW"/>
</dbReference>
<dbReference type="InterPro" id="IPR008513">
    <property type="entry name" value="tRNA(Met)_cyd_acetate_ligase"/>
</dbReference>
<keyword evidence="1 3" id="KW-0436">Ligase</keyword>
<dbReference type="PANTHER" id="PTHR37825:SF1">
    <property type="entry name" value="TRNA(MET) CYTIDINE ACETATE LIGASE"/>
    <property type="match status" value="1"/>
</dbReference>
<comment type="function">
    <text evidence="3">Catalyzes the formation of N(4)-acetylcytidine (ac(4)C) at the wobble position of elongator tRNA(Met), using acetate and ATP as substrates. First activates an acetate ion to form acetyladenylate (Ac-AMP) and then transfers the acetyl group to tRNA to form ac(4)C34.</text>
</comment>
<keyword evidence="6" id="KW-1185">Reference proteome</keyword>
<comment type="caution">
    <text evidence="3">Lacks conserved residue(s) required for the propagation of feature annotation.</text>
</comment>